<reference evidence="9" key="1">
    <citation type="journal article" date="2016" name="Gigascience">
        <title>De novo construction of an expanded transcriptome assembly for the western tarnished plant bug, Lygus hesperus.</title>
        <authorList>
            <person name="Tassone E.E."/>
            <person name="Geib S.M."/>
            <person name="Hall B."/>
            <person name="Fabrick J.A."/>
            <person name="Brent C.S."/>
            <person name="Hull J.J."/>
        </authorList>
    </citation>
    <scope>NUCLEOTIDE SEQUENCE</scope>
</reference>
<keyword evidence="5" id="KW-0695">RNA-directed DNA polymerase</keyword>
<evidence type="ECO:0000259" key="8">
    <source>
        <dbReference type="PROSITE" id="PS50994"/>
    </source>
</evidence>
<sequence>MERDGIISRVDGPTPWVNPLVVVEKKNGDLRLCLDPKDLNTALKVEPALIPSPDEMLSQLNKNKFFSVIDMKCGFWHVVLDKDSAKLCTFSSPFGNYCFNRLPFGLSVSPEIFTKKVQEVFSGLKGVIIYFDDAIVFGSTLEEHNRHLQSFLERARTHNVRFNSQKCQFCQEAVEFVGLKVSRMGVSMTTKHVDAIKNLAVPQSKKDLKHFLGLVKYLHRFLPHASELTTSLRELAKDQCTWEWKQEHQTEFLRLKELLTSAPMLRYFDPSVNVVIQADASQFGLGACLLQEGQPICFASRVMNQFEKNYSQIEKELLAICFACDRFHYYIYGRSATVQSDHKPLQSLFKQDLAKIPARLRRMRLQLFLYQLDVIYIPGKDLILADFLSRNLGTNDSEGCHNYVSDKYVHAVASNISGSQQILQKFRDSTALDETLQQLLQFVANGWPRSVPPRVQRYAAVAHLISNENGILLLQDKIIVPTDLRRLILEEIHCDGHLGEDKCKAKARQRFYWPGMSSDIQNYIKSCSECIKYHRSNQREPLKPYPTSDRPWQRVGSDVLTFGGRDYLVIYDSYSKWIELDLLQGKSAETLINIFRDKFSKYGIIEELVCDNMPYNSNTFREFAREFGFKITTSSPTYPRSNGLSEKAVSIAKNLLRKGRDIKLALLHYRNSPIQSLSMSPAQLFLGRQLRDKLPIVATHLEFQPISKEQVKEKLAPSSAINQAYFNRGTRPLSPLREGQKVALHTQQGHWEPAKVVKQSENPRSYLVETPSGNTLRRNRAHLRPWPLPNQELSPSATGPEELKMTNIPQQTHSPNLPNDEAPNILPDHLPSSLDHPRSPVVESTPLVRQQRVRRPPGWLSDYVTD</sequence>
<dbReference type="CDD" id="cd01647">
    <property type="entry name" value="RT_LTR"/>
    <property type="match status" value="1"/>
</dbReference>
<dbReference type="Pfam" id="PF17919">
    <property type="entry name" value="RT_RNaseH_2"/>
    <property type="match status" value="1"/>
</dbReference>
<evidence type="ECO:0000256" key="4">
    <source>
        <dbReference type="ARBA" id="ARBA00022759"/>
    </source>
</evidence>
<evidence type="ECO:0000256" key="3">
    <source>
        <dbReference type="ARBA" id="ARBA00022722"/>
    </source>
</evidence>
<feature type="domain" description="Integrase catalytic" evidence="8">
    <location>
        <begin position="542"/>
        <end position="725"/>
    </location>
</feature>
<dbReference type="GO" id="GO:0015074">
    <property type="term" value="P:DNA integration"/>
    <property type="evidence" value="ECO:0007669"/>
    <property type="project" value="InterPro"/>
</dbReference>
<name>A0A146MB25_LYGHE</name>
<feature type="compositionally biased region" description="Polar residues" evidence="6">
    <location>
        <begin position="807"/>
        <end position="817"/>
    </location>
</feature>
<evidence type="ECO:0000256" key="1">
    <source>
        <dbReference type="ARBA" id="ARBA00012493"/>
    </source>
</evidence>
<evidence type="ECO:0000256" key="6">
    <source>
        <dbReference type="SAM" id="MobiDB-lite"/>
    </source>
</evidence>
<dbReference type="PROSITE" id="PS50878">
    <property type="entry name" value="RT_POL"/>
    <property type="match status" value="1"/>
</dbReference>
<dbReference type="InterPro" id="IPR001584">
    <property type="entry name" value="Integrase_cat-core"/>
</dbReference>
<keyword evidence="3" id="KW-0540">Nuclease</keyword>
<dbReference type="InterPro" id="IPR036397">
    <property type="entry name" value="RNaseH_sf"/>
</dbReference>
<dbReference type="Gene3D" id="3.30.420.10">
    <property type="entry name" value="Ribonuclease H-like superfamily/Ribonuclease H"/>
    <property type="match status" value="1"/>
</dbReference>
<dbReference type="SUPFAM" id="SSF53098">
    <property type="entry name" value="Ribonuclease H-like"/>
    <property type="match status" value="1"/>
</dbReference>
<dbReference type="PANTHER" id="PTHR37984:SF7">
    <property type="entry name" value="INTEGRASE CATALYTIC DOMAIN-CONTAINING PROTEIN"/>
    <property type="match status" value="1"/>
</dbReference>
<accession>A0A146MB25</accession>
<dbReference type="InterPro" id="IPR043502">
    <property type="entry name" value="DNA/RNA_pol_sf"/>
</dbReference>
<feature type="domain" description="Reverse transcriptase" evidence="7">
    <location>
        <begin position="1"/>
        <end position="181"/>
    </location>
</feature>
<dbReference type="EC" id="2.7.7.49" evidence="1"/>
<dbReference type="FunFam" id="3.10.20.370:FF:000001">
    <property type="entry name" value="Retrovirus-related Pol polyprotein from transposon 17.6-like protein"/>
    <property type="match status" value="1"/>
</dbReference>
<organism evidence="9">
    <name type="scientific">Lygus hesperus</name>
    <name type="common">Western plant bug</name>
    <dbReference type="NCBI Taxonomy" id="30085"/>
    <lineage>
        <taxon>Eukaryota</taxon>
        <taxon>Metazoa</taxon>
        <taxon>Ecdysozoa</taxon>
        <taxon>Arthropoda</taxon>
        <taxon>Hexapoda</taxon>
        <taxon>Insecta</taxon>
        <taxon>Pterygota</taxon>
        <taxon>Neoptera</taxon>
        <taxon>Paraneoptera</taxon>
        <taxon>Hemiptera</taxon>
        <taxon>Heteroptera</taxon>
        <taxon>Panheteroptera</taxon>
        <taxon>Cimicomorpha</taxon>
        <taxon>Miridae</taxon>
        <taxon>Mirini</taxon>
        <taxon>Lygus</taxon>
    </lineage>
</organism>
<dbReference type="InterPro" id="IPR012337">
    <property type="entry name" value="RNaseH-like_sf"/>
</dbReference>
<dbReference type="GO" id="GO:0003964">
    <property type="term" value="F:RNA-directed DNA polymerase activity"/>
    <property type="evidence" value="ECO:0007669"/>
    <property type="project" value="UniProtKB-KW"/>
</dbReference>
<dbReference type="SUPFAM" id="SSF56672">
    <property type="entry name" value="DNA/RNA polymerases"/>
    <property type="match status" value="1"/>
</dbReference>
<dbReference type="InterPro" id="IPR041588">
    <property type="entry name" value="Integrase_H2C2"/>
</dbReference>
<dbReference type="GO" id="GO:0003676">
    <property type="term" value="F:nucleic acid binding"/>
    <property type="evidence" value="ECO:0007669"/>
    <property type="project" value="InterPro"/>
</dbReference>
<evidence type="ECO:0000259" key="7">
    <source>
        <dbReference type="PROSITE" id="PS50878"/>
    </source>
</evidence>
<dbReference type="EMBL" id="GDHC01001686">
    <property type="protein sequence ID" value="JAQ16943.1"/>
    <property type="molecule type" value="Transcribed_RNA"/>
</dbReference>
<protein>
    <recommendedName>
        <fullName evidence="1">RNA-directed DNA polymerase</fullName>
        <ecNumber evidence="1">2.7.7.49</ecNumber>
    </recommendedName>
</protein>
<dbReference type="AlphaFoldDB" id="A0A146MB25"/>
<dbReference type="InterPro" id="IPR000477">
    <property type="entry name" value="RT_dom"/>
</dbReference>
<dbReference type="InterPro" id="IPR050951">
    <property type="entry name" value="Retrovirus_Pol_polyprotein"/>
</dbReference>
<dbReference type="Gene3D" id="3.10.10.10">
    <property type="entry name" value="HIV Type 1 Reverse Transcriptase, subunit A, domain 1"/>
    <property type="match status" value="1"/>
</dbReference>
<keyword evidence="4" id="KW-0378">Hydrolase</keyword>
<proteinExistence type="predicted"/>
<dbReference type="InterPro" id="IPR043128">
    <property type="entry name" value="Rev_trsase/Diguanyl_cyclase"/>
</dbReference>
<evidence type="ECO:0000313" key="9">
    <source>
        <dbReference type="EMBL" id="JAQ16943.1"/>
    </source>
</evidence>
<evidence type="ECO:0000256" key="2">
    <source>
        <dbReference type="ARBA" id="ARBA00022695"/>
    </source>
</evidence>
<dbReference type="Gene3D" id="1.10.340.70">
    <property type="match status" value="1"/>
</dbReference>
<dbReference type="PROSITE" id="PS50994">
    <property type="entry name" value="INTEGRASE"/>
    <property type="match status" value="1"/>
</dbReference>
<keyword evidence="4" id="KW-0255">Endonuclease</keyword>
<gene>
    <name evidence="9" type="primary">TY3B-I_48</name>
    <name evidence="9" type="ORF">g.89416</name>
</gene>
<dbReference type="InterPro" id="IPR041577">
    <property type="entry name" value="RT_RNaseH_2"/>
</dbReference>
<dbReference type="Pfam" id="PF00078">
    <property type="entry name" value="RVT_1"/>
    <property type="match status" value="1"/>
</dbReference>
<dbReference type="GO" id="GO:0042575">
    <property type="term" value="C:DNA polymerase complex"/>
    <property type="evidence" value="ECO:0007669"/>
    <property type="project" value="UniProtKB-ARBA"/>
</dbReference>
<feature type="region of interest" description="Disordered" evidence="6">
    <location>
        <begin position="762"/>
        <end position="866"/>
    </location>
</feature>
<dbReference type="FunFam" id="1.10.340.70:FF:000004">
    <property type="entry name" value="Retrovirus-related Pol polyprotein from transposon 297-like Protein"/>
    <property type="match status" value="1"/>
</dbReference>
<dbReference type="Pfam" id="PF17921">
    <property type="entry name" value="Integrase_H2C2"/>
    <property type="match status" value="1"/>
</dbReference>
<evidence type="ECO:0000256" key="5">
    <source>
        <dbReference type="ARBA" id="ARBA00022918"/>
    </source>
</evidence>
<dbReference type="FunFam" id="3.30.420.10:FF:000063">
    <property type="entry name" value="Retrovirus-related Pol polyprotein from transposon 297-like Protein"/>
    <property type="match status" value="1"/>
</dbReference>
<keyword evidence="2" id="KW-0548">Nucleotidyltransferase</keyword>
<dbReference type="CDD" id="cd09274">
    <property type="entry name" value="RNase_HI_RT_Ty3"/>
    <property type="match status" value="1"/>
</dbReference>
<dbReference type="Gene3D" id="3.30.70.270">
    <property type="match status" value="2"/>
</dbReference>
<dbReference type="GO" id="GO:0004519">
    <property type="term" value="F:endonuclease activity"/>
    <property type="evidence" value="ECO:0007669"/>
    <property type="project" value="UniProtKB-KW"/>
</dbReference>
<dbReference type="FunFam" id="3.30.70.270:FF:000026">
    <property type="entry name" value="Transposon Ty3-G Gag-Pol polyprotein"/>
    <property type="match status" value="1"/>
</dbReference>
<dbReference type="PANTHER" id="PTHR37984">
    <property type="entry name" value="PROTEIN CBG26694"/>
    <property type="match status" value="1"/>
</dbReference>
<keyword evidence="2" id="KW-0808">Transferase</keyword>